<protein>
    <submittedName>
        <fullName evidence="1">(rape) hypothetical protein</fullName>
    </submittedName>
    <submittedName>
        <fullName evidence="2">BnaA03g57070D protein</fullName>
    </submittedName>
</protein>
<dbReference type="EMBL" id="HG994357">
    <property type="protein sequence ID" value="CAF2124914.1"/>
    <property type="molecule type" value="Genomic_DNA"/>
</dbReference>
<evidence type="ECO:0000313" key="2">
    <source>
        <dbReference type="EMBL" id="CDY70381.1"/>
    </source>
</evidence>
<reference evidence="2" key="1">
    <citation type="journal article" date="2014" name="Science">
        <title>Plant genetics. Early allopolyploid evolution in the post-Neolithic Brassica napus oilseed genome.</title>
        <authorList>
            <person name="Chalhoub B."/>
            <person name="Denoeud F."/>
            <person name="Liu S."/>
            <person name="Parkin I.A."/>
            <person name="Tang H."/>
            <person name="Wang X."/>
            <person name="Chiquet J."/>
            <person name="Belcram H."/>
            <person name="Tong C."/>
            <person name="Samans B."/>
            <person name="Correa M."/>
            <person name="Da Silva C."/>
            <person name="Just J."/>
            <person name="Falentin C."/>
            <person name="Koh C.S."/>
            <person name="Le Clainche I."/>
            <person name="Bernard M."/>
            <person name="Bento P."/>
            <person name="Noel B."/>
            <person name="Labadie K."/>
            <person name="Alberti A."/>
            <person name="Charles M."/>
            <person name="Arnaud D."/>
            <person name="Guo H."/>
            <person name="Daviaud C."/>
            <person name="Alamery S."/>
            <person name="Jabbari K."/>
            <person name="Zhao M."/>
            <person name="Edger P.P."/>
            <person name="Chelaifa H."/>
            <person name="Tack D."/>
            <person name="Lassalle G."/>
            <person name="Mestiri I."/>
            <person name="Schnel N."/>
            <person name="Le Paslier M.C."/>
            <person name="Fan G."/>
            <person name="Renault V."/>
            <person name="Bayer P.E."/>
            <person name="Golicz A.A."/>
            <person name="Manoli S."/>
            <person name="Lee T.H."/>
            <person name="Thi V.H."/>
            <person name="Chalabi S."/>
            <person name="Hu Q."/>
            <person name="Fan C."/>
            <person name="Tollenaere R."/>
            <person name="Lu Y."/>
            <person name="Battail C."/>
            <person name="Shen J."/>
            <person name="Sidebottom C.H."/>
            <person name="Wang X."/>
            <person name="Canaguier A."/>
            <person name="Chauveau A."/>
            <person name="Berard A."/>
            <person name="Deniot G."/>
            <person name="Guan M."/>
            <person name="Liu Z."/>
            <person name="Sun F."/>
            <person name="Lim Y.P."/>
            <person name="Lyons E."/>
            <person name="Town C.D."/>
            <person name="Bancroft I."/>
            <person name="Wang X."/>
            <person name="Meng J."/>
            <person name="Ma J."/>
            <person name="Pires J.C."/>
            <person name="King G.J."/>
            <person name="Brunel D."/>
            <person name="Delourme R."/>
            <person name="Renard M."/>
            <person name="Aury J.M."/>
            <person name="Adams K.L."/>
            <person name="Batley J."/>
            <person name="Snowdon R.J."/>
            <person name="Tost J."/>
            <person name="Edwards D."/>
            <person name="Zhou Y."/>
            <person name="Hua W."/>
            <person name="Sharpe A.G."/>
            <person name="Paterson A.H."/>
            <person name="Guan C."/>
            <person name="Wincker P."/>
        </authorList>
    </citation>
    <scope>NUCLEOTIDE SEQUENCE [LARGE SCALE GENOMIC DNA]</scope>
</reference>
<reference evidence="1" key="3">
    <citation type="submission" date="2021-01" db="EMBL/GenBank/DDBJ databases">
        <authorList>
            <consortium name="Genoscope - CEA"/>
            <person name="William W."/>
        </authorList>
    </citation>
    <scope>NUCLEOTIDE SEQUENCE</scope>
</reference>
<proteinExistence type="predicted"/>
<dbReference type="Proteomes" id="UP001295469">
    <property type="component" value="Chromosome A03"/>
</dbReference>
<dbReference type="EMBL" id="LK041931">
    <property type="protein sequence ID" value="CDY70381.1"/>
    <property type="molecule type" value="Genomic_DNA"/>
</dbReference>
<accession>A0A078JY39</accession>
<organism evidence="2">
    <name type="scientific">Brassica napus</name>
    <name type="common">Rape</name>
    <dbReference type="NCBI Taxonomy" id="3708"/>
    <lineage>
        <taxon>Eukaryota</taxon>
        <taxon>Viridiplantae</taxon>
        <taxon>Streptophyta</taxon>
        <taxon>Embryophyta</taxon>
        <taxon>Tracheophyta</taxon>
        <taxon>Spermatophyta</taxon>
        <taxon>Magnoliopsida</taxon>
        <taxon>eudicotyledons</taxon>
        <taxon>Gunneridae</taxon>
        <taxon>Pentapetalae</taxon>
        <taxon>rosids</taxon>
        <taxon>malvids</taxon>
        <taxon>Brassicales</taxon>
        <taxon>Brassicaceae</taxon>
        <taxon>Brassiceae</taxon>
        <taxon>Brassica</taxon>
    </lineage>
</organism>
<sequence>MLITLIPKIQHSTMETNENFGRNQKKKRIRGIKRGAIRIEDDDAIRVCRSQIRVLRWEEGTRGRMFLLFALSVCFGKKKKKTHEHIAASLFLFLVFF</sequence>
<evidence type="ECO:0000313" key="1">
    <source>
        <dbReference type="EMBL" id="CAF2124914.1"/>
    </source>
</evidence>
<name>A0A078JY39_BRANA</name>
<reference evidence="2" key="2">
    <citation type="submission" date="2014-06" db="EMBL/GenBank/DDBJ databases">
        <authorList>
            <person name="Genoscope - CEA"/>
        </authorList>
    </citation>
    <scope>NUCLEOTIDE SEQUENCE</scope>
</reference>
<dbReference type="AlphaFoldDB" id="A0A078JY39"/>
<dbReference type="Gramene" id="CDY70381">
    <property type="protein sequence ID" value="CDY70381"/>
    <property type="gene ID" value="GSBRNA2T00098453001"/>
</dbReference>
<dbReference type="PaxDb" id="3708-A0A078JY39"/>
<gene>
    <name evidence="2" type="primary">BnaA03g57070D</name>
    <name evidence="1" type="ORF">DARMORV10_A03P28170.1</name>
    <name evidence="2" type="ORF">GSBRNA2T00098453001</name>
</gene>